<keyword evidence="5 11" id="KW-0863">Zinc-finger</keyword>
<keyword evidence="4" id="KW-0677">Repeat</keyword>
<feature type="domain" description="C2H2-type" evidence="13">
    <location>
        <begin position="755"/>
        <end position="782"/>
    </location>
</feature>
<dbReference type="Gene3D" id="3.30.160.60">
    <property type="entry name" value="Classic Zinc Finger"/>
    <property type="match status" value="3"/>
</dbReference>
<keyword evidence="9" id="KW-0804">Transcription</keyword>
<feature type="compositionally biased region" description="Polar residues" evidence="12">
    <location>
        <begin position="567"/>
        <end position="578"/>
    </location>
</feature>
<dbReference type="Proteomes" id="UP000694941">
    <property type="component" value="Unplaced"/>
</dbReference>
<feature type="compositionally biased region" description="Polar residues" evidence="12">
    <location>
        <begin position="178"/>
        <end position="190"/>
    </location>
</feature>
<dbReference type="InterPro" id="IPR013087">
    <property type="entry name" value="Znf_C2H2_type"/>
</dbReference>
<proteinExistence type="predicted"/>
<keyword evidence="6" id="KW-0862">Zinc</keyword>
<feature type="compositionally biased region" description="Acidic residues" evidence="12">
    <location>
        <begin position="510"/>
        <end position="531"/>
    </location>
</feature>
<keyword evidence="8" id="KW-0805">Transcription regulation</keyword>
<dbReference type="Pfam" id="PF23611">
    <property type="entry name" value="zf-C2H2_16"/>
    <property type="match status" value="1"/>
</dbReference>
<keyword evidence="2" id="KW-1017">Isopeptide bond</keyword>
<dbReference type="InterPro" id="IPR056438">
    <property type="entry name" value="Znf-C2H2_CTCF"/>
</dbReference>
<sequence length="880" mass="98942">MTVSHRPLQRYDPHKSIDAASRDFTADPVILQDVLTCGVCQEDFALSDIVKFIQHKVHNCNKENCAYYNGGDIDGLRKNDDSSNAFQLRQPTISATICKMDLALSSFPNKLEETCRNPVLALEPFKDSRARTSPDSVQLKNTLSTDPEGTLKENRSNSEEPSSPVEGAHQQGRVVDADTNTTSTEPTSHICSTCKQNFSSAWLLVQHVQRIHGLVIYEETNNKDKNVPEVPKSAPVSVFPSNTLSSPITTVSQEQSVSHSNDLNIVPYLNLQLPRIPLGERQFGPALNSPKYFPHSSSHGFQMDLFSDQYYKLNHLAGLSLNHFDSFSSCTRTRFDSPRESHIGLGFESHMDFYSQRLRQLAGATSSSPATSLKFNSSFSNSVICNQPSSHQSTPSSPHPVFNPFLSQVLSPNTSQKALDNSESPICKSRDICGKSLQFQSNPIVNRRSHTGEKPFNCHICNHSCTQASKLKRHMKTHQKPFPDSSKDTGVCLKRSIPNSAAKNIKPNNGEEDEDGSENQDENENEELENEEVLKKDDSEEITAEDLTTKRTTKFASYLAVGDENGKNNSNNKRSTPPQEGKSLLGEVMEKIGLNNIQQYNEAYKQALEENKFRRLSVKKERPSSAPVEKYPLRKSFVPPENWLNQPPWEEGNNKFNQTPIHLGQDILPVFDSHFDDNKRLRLDLRDHQRENLYAGLWLPSVTPSRREILLRGITSSESDHRSSSALIAAMPILPGTSTPTTTLFSKLKEKSRNDTCEYCGKVFKNCSNLTVHKRSHTGEKPYKCTMCDYACAQSSKLTRHMKTHGRMGKDVFRCRFCGMPFSVSSTLEKHMRKCVVNQSAFLIDKDTGSRDDNYSDILVERDHARRQMNGRDLDSRETP</sequence>
<evidence type="ECO:0000313" key="15">
    <source>
        <dbReference type="RefSeq" id="XP_022242404.1"/>
    </source>
</evidence>
<feature type="compositionally biased region" description="Basic and acidic residues" evidence="12">
    <location>
        <begin position="149"/>
        <end position="158"/>
    </location>
</feature>
<accession>A0ABM1SFJ9</accession>
<keyword evidence="7" id="KW-0832">Ubl conjugation</keyword>
<evidence type="ECO:0000259" key="13">
    <source>
        <dbReference type="PROSITE" id="PS50157"/>
    </source>
</evidence>
<evidence type="ECO:0000256" key="9">
    <source>
        <dbReference type="ARBA" id="ARBA00023163"/>
    </source>
</evidence>
<evidence type="ECO:0000256" key="11">
    <source>
        <dbReference type="PROSITE-ProRule" id="PRU00042"/>
    </source>
</evidence>
<dbReference type="PANTHER" id="PTHR45993:SF6">
    <property type="entry name" value="C2H2-TYPE DOMAIN-CONTAINING PROTEIN"/>
    <property type="match status" value="1"/>
</dbReference>
<keyword evidence="3" id="KW-0479">Metal-binding</keyword>
<dbReference type="InterPro" id="IPR036236">
    <property type="entry name" value="Znf_C2H2_sf"/>
</dbReference>
<dbReference type="PANTHER" id="PTHR45993">
    <property type="entry name" value="B-CELL LYMPHOMA/LEUKEMIA 11"/>
    <property type="match status" value="1"/>
</dbReference>
<feature type="domain" description="C2H2-type" evidence="13">
    <location>
        <begin position="425"/>
        <end position="455"/>
    </location>
</feature>
<dbReference type="SUPFAM" id="SSF57667">
    <property type="entry name" value="beta-beta-alpha zinc fingers"/>
    <property type="match status" value="3"/>
</dbReference>
<evidence type="ECO:0000313" key="14">
    <source>
        <dbReference type="Proteomes" id="UP000694941"/>
    </source>
</evidence>
<evidence type="ECO:0000256" key="6">
    <source>
        <dbReference type="ARBA" id="ARBA00022833"/>
    </source>
</evidence>
<dbReference type="Pfam" id="PF00096">
    <property type="entry name" value="zf-C2H2"/>
    <property type="match status" value="3"/>
</dbReference>
<dbReference type="PROSITE" id="PS50157">
    <property type="entry name" value="ZINC_FINGER_C2H2_2"/>
    <property type="match status" value="5"/>
</dbReference>
<evidence type="ECO:0000256" key="2">
    <source>
        <dbReference type="ARBA" id="ARBA00022499"/>
    </source>
</evidence>
<comment type="subcellular location">
    <subcellularLocation>
        <location evidence="1">Nucleus</location>
    </subcellularLocation>
</comment>
<dbReference type="PROSITE" id="PS00028">
    <property type="entry name" value="ZINC_FINGER_C2H2_1"/>
    <property type="match status" value="4"/>
</dbReference>
<organism evidence="14 15">
    <name type="scientific">Limulus polyphemus</name>
    <name type="common">Atlantic horseshoe crab</name>
    <dbReference type="NCBI Taxonomy" id="6850"/>
    <lineage>
        <taxon>Eukaryota</taxon>
        <taxon>Metazoa</taxon>
        <taxon>Ecdysozoa</taxon>
        <taxon>Arthropoda</taxon>
        <taxon>Chelicerata</taxon>
        <taxon>Merostomata</taxon>
        <taxon>Xiphosura</taxon>
        <taxon>Limulidae</taxon>
        <taxon>Limulus</taxon>
    </lineage>
</organism>
<feature type="region of interest" description="Disordered" evidence="12">
    <location>
        <begin position="126"/>
        <end position="190"/>
    </location>
</feature>
<protein>
    <submittedName>
        <fullName evidence="15">B-cell lymphoma/leukemia 11A-like</fullName>
    </submittedName>
</protein>
<feature type="region of interest" description="Disordered" evidence="12">
    <location>
        <begin position="472"/>
        <end position="581"/>
    </location>
</feature>
<evidence type="ECO:0000256" key="1">
    <source>
        <dbReference type="ARBA" id="ARBA00004123"/>
    </source>
</evidence>
<feature type="domain" description="C2H2-type" evidence="13">
    <location>
        <begin position="456"/>
        <end position="483"/>
    </location>
</feature>
<keyword evidence="14" id="KW-1185">Reference proteome</keyword>
<evidence type="ECO:0000256" key="4">
    <source>
        <dbReference type="ARBA" id="ARBA00022737"/>
    </source>
</evidence>
<feature type="domain" description="C2H2-type" evidence="13">
    <location>
        <begin position="783"/>
        <end position="805"/>
    </location>
</feature>
<feature type="compositionally biased region" description="Polar residues" evidence="12">
    <location>
        <begin position="133"/>
        <end position="147"/>
    </location>
</feature>
<feature type="domain" description="C2H2-type" evidence="13">
    <location>
        <begin position="813"/>
        <end position="833"/>
    </location>
</feature>
<keyword evidence="10" id="KW-0539">Nucleus</keyword>
<evidence type="ECO:0000256" key="8">
    <source>
        <dbReference type="ARBA" id="ARBA00023015"/>
    </source>
</evidence>
<evidence type="ECO:0000256" key="7">
    <source>
        <dbReference type="ARBA" id="ARBA00022843"/>
    </source>
</evidence>
<name>A0ABM1SFJ9_LIMPO</name>
<dbReference type="Pfam" id="PF25491">
    <property type="entry name" value="CCHC_BCL-11A"/>
    <property type="match status" value="1"/>
</dbReference>
<dbReference type="InterPro" id="IPR057448">
    <property type="entry name" value="BCL-11A_Znf_CCHC"/>
</dbReference>
<dbReference type="RefSeq" id="XP_022242404.1">
    <property type="nucleotide sequence ID" value="XM_022386696.1"/>
</dbReference>
<gene>
    <name evidence="15" type="primary">LOC106460077</name>
</gene>
<evidence type="ECO:0000256" key="10">
    <source>
        <dbReference type="ARBA" id="ARBA00023242"/>
    </source>
</evidence>
<dbReference type="InterPro" id="IPR051497">
    <property type="entry name" value="Dev/Hematopoietic_TF"/>
</dbReference>
<evidence type="ECO:0000256" key="3">
    <source>
        <dbReference type="ARBA" id="ARBA00022723"/>
    </source>
</evidence>
<dbReference type="GeneID" id="106460077"/>
<dbReference type="SMART" id="SM00355">
    <property type="entry name" value="ZnF_C2H2"/>
    <property type="match status" value="6"/>
</dbReference>
<evidence type="ECO:0000256" key="12">
    <source>
        <dbReference type="SAM" id="MobiDB-lite"/>
    </source>
</evidence>
<evidence type="ECO:0000256" key="5">
    <source>
        <dbReference type="ARBA" id="ARBA00022771"/>
    </source>
</evidence>
<reference evidence="15" key="1">
    <citation type="submission" date="2025-08" db="UniProtKB">
        <authorList>
            <consortium name="RefSeq"/>
        </authorList>
    </citation>
    <scope>IDENTIFICATION</scope>
    <source>
        <tissue evidence="15">Muscle</tissue>
    </source>
</reference>